<feature type="transmembrane region" description="Helical" evidence="1">
    <location>
        <begin position="64"/>
        <end position="93"/>
    </location>
</feature>
<dbReference type="STRING" id="311410.LA5095_00761"/>
<dbReference type="Gene3D" id="2.160.20.80">
    <property type="entry name" value="E3 ubiquitin-protein ligase SopA"/>
    <property type="match status" value="1"/>
</dbReference>
<evidence type="ECO:0000313" key="3">
    <source>
        <dbReference type="Proteomes" id="UP000049983"/>
    </source>
</evidence>
<dbReference type="EC" id="2.7.11.1" evidence="2"/>
<keyword evidence="2" id="KW-0418">Kinase</keyword>
<proteinExistence type="predicted"/>
<sequence>MAEVQAVEPGAELPKELDAKLAHIDAVSKNARGTWLSLIAVLLFSAITVAGVRDQDYFTYDSALVLPVISVSVPIKSFFYAGPLIVLGLYTYLHLYLIKLWRALATIDAQPARGVWLDDLVFPWLISDAAIFLKPGAPKRPFRWLTRLVSFSFLWAAAPLVLLLFWFRSFPPHDGWLTAWTGAMVALSVLGGSISHLLWHRILRTGQENSDRAFWAGQIKPLALVWAIFSGVLLIEGWEKSTGGIQTEQFVLGDADNFYPTHLYRADIVERPKDWLPYEEALEEFKVKYSGVRRKDLEKAEHKDADWVDAAETAFRNQRKNLLSKLRANDFPNAKLSKANLKEAFLPGLDLFHANIQGADLSRATMEGADLRLANLSGANLSGADLSGADLYWANLSGADLSGADLSGADTSGGSFSGALLVFADLSVNDFVTQLQINSAYGDGSTKLPRRLDRPQHWPERVFIPSDVNKRWLAWREDKDK</sequence>
<feature type="transmembrane region" description="Helical" evidence="1">
    <location>
        <begin position="145"/>
        <end position="167"/>
    </location>
</feature>
<dbReference type="SUPFAM" id="SSF141571">
    <property type="entry name" value="Pentapeptide repeat-like"/>
    <property type="match status" value="1"/>
</dbReference>
<dbReference type="AlphaFoldDB" id="A0A0M6ZVS5"/>
<protein>
    <submittedName>
        <fullName evidence="2">Serine/threonine-protein kinase B</fullName>
        <ecNumber evidence="2">2.7.11.1</ecNumber>
    </submittedName>
</protein>
<dbReference type="EMBL" id="CXWC01000011">
    <property type="protein sequence ID" value="CTQ74061.1"/>
    <property type="molecule type" value="Genomic_DNA"/>
</dbReference>
<name>A0A0M6ZVS5_9HYPH</name>
<dbReference type="RefSeq" id="WP_055112051.1">
    <property type="nucleotide sequence ID" value="NZ_CXWC01000011.1"/>
</dbReference>
<evidence type="ECO:0000313" key="2">
    <source>
        <dbReference type="EMBL" id="CTQ74061.1"/>
    </source>
</evidence>
<dbReference type="GeneID" id="97673675"/>
<dbReference type="InterPro" id="IPR001646">
    <property type="entry name" value="5peptide_repeat"/>
</dbReference>
<dbReference type="PANTHER" id="PTHR14136">
    <property type="entry name" value="BTB_POZ DOMAIN-CONTAINING PROTEIN KCTD9"/>
    <property type="match status" value="1"/>
</dbReference>
<dbReference type="PANTHER" id="PTHR14136:SF17">
    <property type="entry name" value="BTB_POZ DOMAIN-CONTAINING PROTEIN KCTD9"/>
    <property type="match status" value="1"/>
</dbReference>
<dbReference type="Proteomes" id="UP000049983">
    <property type="component" value="Unassembled WGS sequence"/>
</dbReference>
<feature type="transmembrane region" description="Helical" evidence="1">
    <location>
        <begin position="35"/>
        <end position="52"/>
    </location>
</feature>
<keyword evidence="1" id="KW-0812">Transmembrane</keyword>
<dbReference type="InterPro" id="IPR051082">
    <property type="entry name" value="Pentapeptide-BTB/POZ_domain"/>
</dbReference>
<dbReference type="GO" id="GO:0004674">
    <property type="term" value="F:protein serine/threonine kinase activity"/>
    <property type="evidence" value="ECO:0007669"/>
    <property type="project" value="UniProtKB-EC"/>
</dbReference>
<keyword evidence="1" id="KW-0472">Membrane</keyword>
<reference evidence="3" key="1">
    <citation type="submission" date="2015-07" db="EMBL/GenBank/DDBJ databases">
        <authorList>
            <person name="Rodrigo-Torres Lidia"/>
            <person name="Arahal R.David."/>
        </authorList>
    </citation>
    <scope>NUCLEOTIDE SEQUENCE [LARGE SCALE GENOMIC DNA]</scope>
    <source>
        <strain evidence="3">CECT 5096</strain>
    </source>
</reference>
<feature type="transmembrane region" description="Helical" evidence="1">
    <location>
        <begin position="219"/>
        <end position="238"/>
    </location>
</feature>
<organism evidence="2 3">
    <name type="scientific">Roseibium album</name>
    <dbReference type="NCBI Taxonomy" id="311410"/>
    <lineage>
        <taxon>Bacteria</taxon>
        <taxon>Pseudomonadati</taxon>
        <taxon>Pseudomonadota</taxon>
        <taxon>Alphaproteobacteria</taxon>
        <taxon>Hyphomicrobiales</taxon>
        <taxon>Stappiaceae</taxon>
        <taxon>Roseibium</taxon>
    </lineage>
</organism>
<feature type="transmembrane region" description="Helical" evidence="1">
    <location>
        <begin position="179"/>
        <end position="199"/>
    </location>
</feature>
<gene>
    <name evidence="2" type="primary">spkB</name>
    <name evidence="2" type="ORF">LA5096_03901</name>
</gene>
<evidence type="ECO:0000256" key="1">
    <source>
        <dbReference type="SAM" id="Phobius"/>
    </source>
</evidence>
<keyword evidence="3" id="KW-1185">Reference proteome</keyword>
<keyword evidence="1" id="KW-1133">Transmembrane helix</keyword>
<dbReference type="Pfam" id="PF00805">
    <property type="entry name" value="Pentapeptide"/>
    <property type="match status" value="1"/>
</dbReference>
<accession>A0A0M6ZVS5</accession>
<keyword evidence="2" id="KW-0808">Transferase</keyword>